<evidence type="ECO:0000313" key="14">
    <source>
        <dbReference type="EMBL" id="MFD2554421.1"/>
    </source>
</evidence>
<keyword evidence="4" id="KW-0410">Iron transport</keyword>
<name>A0ABW5L3S4_9SPHI</name>
<dbReference type="Proteomes" id="UP001597440">
    <property type="component" value="Unassembled WGS sequence"/>
</dbReference>
<dbReference type="RefSeq" id="WP_210355012.1">
    <property type="nucleotide sequence ID" value="NZ_JAEQMU010000003.1"/>
</dbReference>
<keyword evidence="6" id="KW-0408">Iron</keyword>
<keyword evidence="14" id="KW-0675">Receptor</keyword>
<dbReference type="InterPro" id="IPR023997">
    <property type="entry name" value="TonB-dep_OMP_SusC/RagA_CS"/>
</dbReference>
<dbReference type="Pfam" id="PF07660">
    <property type="entry name" value="STN"/>
    <property type="match status" value="1"/>
</dbReference>
<dbReference type="SUPFAM" id="SSF49464">
    <property type="entry name" value="Carboxypeptidase regulatory domain-like"/>
    <property type="match status" value="1"/>
</dbReference>
<comment type="caution">
    <text evidence="14">The sequence shown here is derived from an EMBL/GenBank/DDBJ whole genome shotgun (WGS) entry which is preliminary data.</text>
</comment>
<dbReference type="SUPFAM" id="SSF56935">
    <property type="entry name" value="Porins"/>
    <property type="match status" value="1"/>
</dbReference>
<keyword evidence="15" id="KW-1185">Reference proteome</keyword>
<feature type="chain" id="PRO_5047148496" evidence="12">
    <location>
        <begin position="18"/>
        <end position="1126"/>
    </location>
</feature>
<dbReference type="InterPro" id="IPR011662">
    <property type="entry name" value="Secretin/TonB_short_N"/>
</dbReference>
<accession>A0ABW5L3S4</accession>
<proteinExistence type="inferred from homology"/>
<keyword evidence="9 10" id="KW-0998">Cell outer membrane</keyword>
<evidence type="ECO:0000256" key="6">
    <source>
        <dbReference type="ARBA" id="ARBA00023004"/>
    </source>
</evidence>
<evidence type="ECO:0000256" key="7">
    <source>
        <dbReference type="ARBA" id="ARBA00023077"/>
    </source>
</evidence>
<dbReference type="InterPro" id="IPR000531">
    <property type="entry name" value="Beta-barrel_TonB"/>
</dbReference>
<evidence type="ECO:0000256" key="12">
    <source>
        <dbReference type="SAM" id="SignalP"/>
    </source>
</evidence>
<feature type="signal peptide" evidence="12">
    <location>
        <begin position="1"/>
        <end position="17"/>
    </location>
</feature>
<evidence type="ECO:0000256" key="10">
    <source>
        <dbReference type="PROSITE-ProRule" id="PRU01360"/>
    </source>
</evidence>
<keyword evidence="5 10" id="KW-0812">Transmembrane</keyword>
<dbReference type="SMART" id="SM00965">
    <property type="entry name" value="STN"/>
    <property type="match status" value="1"/>
</dbReference>
<evidence type="ECO:0000256" key="8">
    <source>
        <dbReference type="ARBA" id="ARBA00023136"/>
    </source>
</evidence>
<keyword evidence="2 10" id="KW-0813">Transport</keyword>
<evidence type="ECO:0000313" key="15">
    <source>
        <dbReference type="Proteomes" id="UP001597440"/>
    </source>
</evidence>
<evidence type="ECO:0000256" key="2">
    <source>
        <dbReference type="ARBA" id="ARBA00022448"/>
    </source>
</evidence>
<evidence type="ECO:0000256" key="3">
    <source>
        <dbReference type="ARBA" id="ARBA00022452"/>
    </source>
</evidence>
<dbReference type="InterPro" id="IPR037066">
    <property type="entry name" value="Plug_dom_sf"/>
</dbReference>
<dbReference type="Gene3D" id="2.60.40.1120">
    <property type="entry name" value="Carboxypeptidase-like, regulatory domain"/>
    <property type="match status" value="1"/>
</dbReference>
<keyword evidence="7 11" id="KW-0798">TonB box</keyword>
<reference evidence="15" key="1">
    <citation type="journal article" date="2019" name="Int. J. Syst. Evol. Microbiol.">
        <title>The Global Catalogue of Microorganisms (GCM) 10K type strain sequencing project: providing services to taxonomists for standard genome sequencing and annotation.</title>
        <authorList>
            <consortium name="The Broad Institute Genomics Platform"/>
            <consortium name="The Broad Institute Genome Sequencing Center for Infectious Disease"/>
            <person name="Wu L."/>
            <person name="Ma J."/>
        </authorList>
    </citation>
    <scope>NUCLEOTIDE SEQUENCE [LARGE SCALE GENOMIC DNA]</scope>
    <source>
        <strain evidence="15">KCTC 52298</strain>
    </source>
</reference>
<dbReference type="Pfam" id="PF07715">
    <property type="entry name" value="Plug"/>
    <property type="match status" value="1"/>
</dbReference>
<dbReference type="InterPro" id="IPR008969">
    <property type="entry name" value="CarboxyPept-like_regulatory"/>
</dbReference>
<dbReference type="InterPro" id="IPR039426">
    <property type="entry name" value="TonB-dep_rcpt-like"/>
</dbReference>
<organism evidence="14 15">
    <name type="scientific">Sphingobacterium tabacisoli</name>
    <dbReference type="NCBI Taxonomy" id="2044855"/>
    <lineage>
        <taxon>Bacteria</taxon>
        <taxon>Pseudomonadati</taxon>
        <taxon>Bacteroidota</taxon>
        <taxon>Sphingobacteriia</taxon>
        <taxon>Sphingobacteriales</taxon>
        <taxon>Sphingobacteriaceae</taxon>
        <taxon>Sphingobacterium</taxon>
    </lineage>
</organism>
<evidence type="ECO:0000256" key="4">
    <source>
        <dbReference type="ARBA" id="ARBA00022496"/>
    </source>
</evidence>
<gene>
    <name evidence="14" type="ORF">ACFSQW_08460</name>
</gene>
<dbReference type="InterPro" id="IPR012910">
    <property type="entry name" value="Plug_dom"/>
</dbReference>
<dbReference type="Pfam" id="PF13715">
    <property type="entry name" value="CarbopepD_reg_2"/>
    <property type="match status" value="1"/>
</dbReference>
<dbReference type="InterPro" id="IPR036942">
    <property type="entry name" value="Beta-barrel_TonB_sf"/>
</dbReference>
<evidence type="ECO:0000259" key="13">
    <source>
        <dbReference type="SMART" id="SM00965"/>
    </source>
</evidence>
<evidence type="ECO:0000256" key="1">
    <source>
        <dbReference type="ARBA" id="ARBA00004571"/>
    </source>
</evidence>
<dbReference type="EMBL" id="JBHULD010000009">
    <property type="protein sequence ID" value="MFD2554421.1"/>
    <property type="molecule type" value="Genomic_DNA"/>
</dbReference>
<dbReference type="Gene3D" id="2.40.170.20">
    <property type="entry name" value="TonB-dependent receptor, beta-barrel domain"/>
    <property type="match status" value="1"/>
</dbReference>
<evidence type="ECO:0000256" key="5">
    <source>
        <dbReference type="ARBA" id="ARBA00022692"/>
    </source>
</evidence>
<comment type="subcellular location">
    <subcellularLocation>
        <location evidence="1 10">Cell outer membrane</location>
        <topology evidence="1 10">Multi-pass membrane protein</topology>
    </subcellularLocation>
</comment>
<sequence>MRLLTIMVMAAVMHVNAGIMAQGIDLQYKNVSLEEAFIQLQKRSGYDFLYSAQLLKKANPVTIAVKNASITDIMDQLMANQPLTYVINRKTISIKSKPQQSTIAITGKVTDEKNEPLTGVTVQIKGKSNSVVTNSRGLYEVKVEGQNAVLVFSYLGYTLQEKPVGANKIINVQLVQESSKLNEVVVIGYGEQSRRDLTGAVGEVPPEAMLQAPVISFTEALAGRVAGVSVSAIDGQPGGDPNIVIRGTNSITQSNAPLYVIDGFPIEDFNAASLNMEDIKTFNVLKDASATAIYGSRGANGVIVIETKKGLEGKPVIEFGTSIGMANVTKKMEMMDSYDFVKYQLDLNPTAATSSYLREKTLEDYRSIKGIDWQDQIFKRSLIQSYSLAVRGGNKDTKYAISGSVFKQPGVVLSTGADRYQLRVNIDQNLSKKIQLTLNSNLAYNRNYGSLIAAGDGGTTSSFLLFRTWGFRPITGNGLNLLDEVSDPENISGADVRLNPYITSKNDYTRRNTPSVITNLGLKYNLMRGLQLKAMGTVKYTQEKQHVFFNSMTTQGSPLNPNNSYGVNGSVRNSDSFTWDGQITLNYNRNLSGGHKLGFMGGGSLQQRMFEQYGYTGFNLLYEQLVMSGLDTGDLNNALALQTDHSLASFFGRFNYGYKSKYLATVTFRADGSSKFPNHRWGYFPSAALAWNIHEEDFLKDVDAITSFKLRGSYGATGNNRVDDFAAYSQMSVAVPRENPSYSFNNGAPGRGLVSTVLGNNFLKWETTWQTDIGFDISAFNDRVGLTVDYYKKDTRDLLLQAEAPRTMGFPSIMKNVGRVQNSGIEVTLNTINIKKKDFDWNTSFNITFNKNKVVELVDGTKNMFTNVSFFADYNATNLYVATIGKPIGLFYGYVFDGVYQYSDFENTAPGVYVLKADVPSNASQADRINIQPGDIKYRDLNGDGVVNDNDVTIIGNGTPIHVGGINNSFRYKNIDLSFLMQWSYGGDVYNANRLLFDGNAIGGKDLNQYASYSQRWTPENNSNTYYRAGGQGPGGRHSSRVIEDGSYIRLKTVSLGYNLSKNLTDKLGISSLRLNVSAQNLLTWTKYSGMDPEVSTRGKNPLTPGFDYSAYPIARTIVFGLNLNL</sequence>
<keyword evidence="4" id="KW-0406">Ion transport</keyword>
<evidence type="ECO:0000256" key="11">
    <source>
        <dbReference type="RuleBase" id="RU003357"/>
    </source>
</evidence>
<feature type="domain" description="Secretin/TonB short N-terminal" evidence="13">
    <location>
        <begin position="46"/>
        <end position="97"/>
    </location>
</feature>
<dbReference type="PROSITE" id="PS52016">
    <property type="entry name" value="TONB_DEPENDENT_REC_3"/>
    <property type="match status" value="1"/>
</dbReference>
<dbReference type="Pfam" id="PF00593">
    <property type="entry name" value="TonB_dep_Rec_b-barrel"/>
    <property type="match status" value="1"/>
</dbReference>
<keyword evidence="3 10" id="KW-1134">Transmembrane beta strand</keyword>
<dbReference type="NCBIfam" id="TIGR04057">
    <property type="entry name" value="SusC_RagA_signa"/>
    <property type="match status" value="1"/>
</dbReference>
<dbReference type="Gene3D" id="2.170.130.10">
    <property type="entry name" value="TonB-dependent receptor, plug domain"/>
    <property type="match status" value="1"/>
</dbReference>
<evidence type="ECO:0000256" key="9">
    <source>
        <dbReference type="ARBA" id="ARBA00023237"/>
    </source>
</evidence>
<dbReference type="NCBIfam" id="TIGR04056">
    <property type="entry name" value="OMP_RagA_SusC"/>
    <property type="match status" value="1"/>
</dbReference>
<protein>
    <submittedName>
        <fullName evidence="14">TonB-dependent receptor</fullName>
    </submittedName>
</protein>
<dbReference type="InterPro" id="IPR023996">
    <property type="entry name" value="TonB-dep_OMP_SusC/RagA"/>
</dbReference>
<keyword evidence="12" id="KW-0732">Signal</keyword>
<keyword evidence="8 10" id="KW-0472">Membrane</keyword>
<comment type="similarity">
    <text evidence="10 11">Belongs to the TonB-dependent receptor family.</text>
</comment>